<dbReference type="Pfam" id="PF06073">
    <property type="entry name" value="DUF934"/>
    <property type="match status" value="1"/>
</dbReference>
<organism evidence="1 2">
    <name type="scientific">Roseicella frigidaeris</name>
    <dbReference type="NCBI Taxonomy" id="2230885"/>
    <lineage>
        <taxon>Bacteria</taxon>
        <taxon>Pseudomonadati</taxon>
        <taxon>Pseudomonadota</taxon>
        <taxon>Alphaproteobacteria</taxon>
        <taxon>Acetobacterales</taxon>
        <taxon>Roseomonadaceae</taxon>
        <taxon>Roseicella</taxon>
    </lineage>
</organism>
<proteinExistence type="predicted"/>
<name>A0A327M9R7_9PROT</name>
<comment type="caution">
    <text evidence="1">The sequence shown here is derived from an EMBL/GenBank/DDBJ whole genome shotgun (WGS) entry which is preliminary data.</text>
</comment>
<dbReference type="Proteomes" id="UP000249065">
    <property type="component" value="Unassembled WGS sequence"/>
</dbReference>
<reference evidence="2" key="1">
    <citation type="submission" date="2018-06" db="EMBL/GenBank/DDBJ databases">
        <authorList>
            <person name="Khan S.A."/>
        </authorList>
    </citation>
    <scope>NUCLEOTIDE SEQUENCE [LARGE SCALE GENOMIC DNA]</scope>
    <source>
        <strain evidence="2">DB-1506</strain>
    </source>
</reference>
<dbReference type="AlphaFoldDB" id="A0A327M9R7"/>
<dbReference type="OrthoDB" id="9800421at2"/>
<gene>
    <name evidence="1" type="ORF">DOO78_07920</name>
</gene>
<protein>
    <submittedName>
        <fullName evidence="1">DUF934 domain-containing protein</fullName>
    </submittedName>
</protein>
<evidence type="ECO:0000313" key="1">
    <source>
        <dbReference type="EMBL" id="RAI59519.1"/>
    </source>
</evidence>
<sequence>MPVLDAKGHLVADAWVRVADDAPLPDAPALLSLARLRAEAAAGRNAPLGLLLDPATQPEEIAELLPRLALIAVLLPKSKDGRAFTQARALREHFGFAGEIRATGHVLPDQWRMLQRCGVSTVELPEGADAAQWQRSRAVVDIAYQPAQDGPLPPGGGLGLRRRLAA</sequence>
<dbReference type="PIRSF" id="PIRSF030820">
    <property type="entry name" value="UCP030820"/>
    <property type="match status" value="1"/>
</dbReference>
<dbReference type="EMBL" id="QLIX01000004">
    <property type="protein sequence ID" value="RAI59519.1"/>
    <property type="molecule type" value="Genomic_DNA"/>
</dbReference>
<accession>A0A327M9R7</accession>
<dbReference type="RefSeq" id="WP_111469207.1">
    <property type="nucleotide sequence ID" value="NZ_QLIX01000004.1"/>
</dbReference>
<evidence type="ECO:0000313" key="2">
    <source>
        <dbReference type="Proteomes" id="UP000249065"/>
    </source>
</evidence>
<dbReference type="InterPro" id="IPR008318">
    <property type="entry name" value="UCP030820"/>
</dbReference>
<keyword evidence="2" id="KW-1185">Reference proteome</keyword>